<name>A0A5P2XCZ2_STRST</name>
<feature type="compositionally biased region" description="Pro residues" evidence="1">
    <location>
        <begin position="1"/>
        <end position="11"/>
    </location>
</feature>
<evidence type="ECO:0000256" key="1">
    <source>
        <dbReference type="SAM" id="MobiDB-lite"/>
    </source>
</evidence>
<dbReference type="EMBL" id="CP023690">
    <property type="protein sequence ID" value="QEV62753.1"/>
    <property type="molecule type" value="Genomic_DNA"/>
</dbReference>
<sequence>MPDAPPLPDAPRTPGTSGVPPLRAELLLDQDVTDALGDDLVTALAGLGVRTARVRRAVGHRGAGDVPWLVLAALPLQAFLSGLGAEAVRDAYAAFKAAVGRLARRDGAAAAPRRPLVLRDEGSGLSVVLEPDLPAEAYERLLGLDLTAFRVGPLHYDRQQSRWRSELDEAAG</sequence>
<dbReference type="Proteomes" id="UP000549009">
    <property type="component" value="Unassembled WGS sequence"/>
</dbReference>
<evidence type="ECO:0000313" key="4">
    <source>
        <dbReference type="Proteomes" id="UP000326505"/>
    </source>
</evidence>
<protein>
    <submittedName>
        <fullName evidence="3">Uncharacterized protein</fullName>
    </submittedName>
</protein>
<feature type="region of interest" description="Disordered" evidence="1">
    <location>
        <begin position="1"/>
        <end position="20"/>
    </location>
</feature>
<organism evidence="3 4">
    <name type="scientific">Streptomyces spectabilis</name>
    <dbReference type="NCBI Taxonomy" id="68270"/>
    <lineage>
        <taxon>Bacteria</taxon>
        <taxon>Bacillati</taxon>
        <taxon>Actinomycetota</taxon>
        <taxon>Actinomycetes</taxon>
        <taxon>Kitasatosporales</taxon>
        <taxon>Streptomycetaceae</taxon>
        <taxon>Streptomyces</taxon>
    </lineage>
</organism>
<reference evidence="3 4" key="1">
    <citation type="submission" date="2017-09" db="EMBL/GenBank/DDBJ databases">
        <authorList>
            <person name="Lee N."/>
            <person name="Cho B.-K."/>
        </authorList>
    </citation>
    <scope>NUCLEOTIDE SEQUENCE [LARGE SCALE GENOMIC DNA]</scope>
    <source>
        <strain evidence="3 4">ATCC 27465</strain>
    </source>
</reference>
<evidence type="ECO:0000313" key="2">
    <source>
        <dbReference type="EMBL" id="MBB5105097.1"/>
    </source>
</evidence>
<dbReference type="RefSeq" id="WP_150513614.1">
    <property type="nucleotide sequence ID" value="NZ_BMSQ01000002.1"/>
</dbReference>
<dbReference type="KEGG" id="sspb:CP982_31940"/>
<accession>A0A5P2XCZ2</accession>
<dbReference type="EMBL" id="JACHJD010000006">
    <property type="protein sequence ID" value="MBB5105097.1"/>
    <property type="molecule type" value="Genomic_DNA"/>
</dbReference>
<dbReference type="AlphaFoldDB" id="A0A5P2XCZ2"/>
<evidence type="ECO:0000313" key="3">
    <source>
        <dbReference type="EMBL" id="QEV62753.1"/>
    </source>
</evidence>
<reference evidence="2 5" key="2">
    <citation type="submission" date="2020-08" db="EMBL/GenBank/DDBJ databases">
        <title>Genomic Encyclopedia of Type Strains, Phase III (KMG-III): the genomes of soil and plant-associated and newly described type strains.</title>
        <authorList>
            <person name="Whitman W."/>
        </authorList>
    </citation>
    <scope>NUCLEOTIDE SEQUENCE [LARGE SCALE GENOMIC DNA]</scope>
    <source>
        <strain evidence="2 5">CECT 3146</strain>
    </source>
</reference>
<keyword evidence="5" id="KW-1185">Reference proteome</keyword>
<proteinExistence type="predicted"/>
<dbReference type="OrthoDB" id="4249122at2"/>
<dbReference type="Proteomes" id="UP000326505">
    <property type="component" value="Chromosome"/>
</dbReference>
<gene>
    <name evidence="3" type="ORF">CP982_31940</name>
    <name evidence="2" type="ORF">FHS40_004190</name>
</gene>
<evidence type="ECO:0000313" key="5">
    <source>
        <dbReference type="Proteomes" id="UP000549009"/>
    </source>
</evidence>